<dbReference type="Proteomes" id="UP000218209">
    <property type="component" value="Unassembled WGS sequence"/>
</dbReference>
<feature type="compositionally biased region" description="Low complexity" evidence="1">
    <location>
        <begin position="443"/>
        <end position="457"/>
    </location>
</feature>
<feature type="region of interest" description="Disordered" evidence="1">
    <location>
        <begin position="1"/>
        <end position="52"/>
    </location>
</feature>
<feature type="compositionally biased region" description="Pro residues" evidence="1">
    <location>
        <begin position="481"/>
        <end position="493"/>
    </location>
</feature>
<dbReference type="EMBL" id="KV918901">
    <property type="protein sequence ID" value="OSX75478.1"/>
    <property type="molecule type" value="Genomic_DNA"/>
</dbReference>
<keyword evidence="3" id="KW-1185">Reference proteome</keyword>
<evidence type="ECO:0000313" key="2">
    <source>
        <dbReference type="EMBL" id="OSX75478.1"/>
    </source>
</evidence>
<reference evidence="2 3" key="1">
    <citation type="submission" date="2017-03" db="EMBL/GenBank/DDBJ databases">
        <title>WGS assembly of Porphyra umbilicalis.</title>
        <authorList>
            <person name="Brawley S.H."/>
            <person name="Blouin N.A."/>
            <person name="Ficko-Blean E."/>
            <person name="Wheeler G.L."/>
            <person name="Lohr M."/>
            <person name="Goodson H.V."/>
            <person name="Jenkins J.W."/>
            <person name="Blaby-Haas C.E."/>
            <person name="Helliwell K.E."/>
            <person name="Chan C."/>
            <person name="Marriage T."/>
            <person name="Bhattacharya D."/>
            <person name="Klein A.S."/>
            <person name="Badis Y."/>
            <person name="Brodie J."/>
            <person name="Cao Y."/>
            <person name="Collen J."/>
            <person name="Dittami S.M."/>
            <person name="Gachon C.M."/>
            <person name="Green B.R."/>
            <person name="Karpowicz S."/>
            <person name="Kim J.W."/>
            <person name="Kudahl U."/>
            <person name="Lin S."/>
            <person name="Michel G."/>
            <person name="Mittag M."/>
            <person name="Olson B.J."/>
            <person name="Pangilinan J."/>
            <person name="Peng Y."/>
            <person name="Qiu H."/>
            <person name="Shu S."/>
            <person name="Singer J.T."/>
            <person name="Smith A.G."/>
            <person name="Sprecher B.N."/>
            <person name="Wagner V."/>
            <person name="Wang W."/>
            <person name="Wang Z.-Y."/>
            <person name="Yan J."/>
            <person name="Yarish C."/>
            <person name="Zoeuner-Riek S."/>
            <person name="Zhuang Y."/>
            <person name="Zou Y."/>
            <person name="Lindquist E.A."/>
            <person name="Grimwood J."/>
            <person name="Barry K."/>
            <person name="Rokhsar D.S."/>
            <person name="Schmutz J."/>
            <person name="Stiller J.W."/>
            <person name="Grossman A.R."/>
            <person name="Prochnik S.E."/>
        </authorList>
    </citation>
    <scope>NUCLEOTIDE SEQUENCE [LARGE SCALE GENOMIC DNA]</scope>
    <source>
        <strain evidence="2">4086291</strain>
    </source>
</reference>
<proteinExistence type="predicted"/>
<feature type="region of interest" description="Disordered" evidence="1">
    <location>
        <begin position="201"/>
        <end position="231"/>
    </location>
</feature>
<name>A0A1X6P3R2_PORUM</name>
<feature type="compositionally biased region" description="Basic residues" evidence="1">
    <location>
        <begin position="257"/>
        <end position="278"/>
    </location>
</feature>
<evidence type="ECO:0000313" key="3">
    <source>
        <dbReference type="Proteomes" id="UP000218209"/>
    </source>
</evidence>
<feature type="compositionally biased region" description="Basic residues" evidence="1">
    <location>
        <begin position="413"/>
        <end position="427"/>
    </location>
</feature>
<feature type="compositionally biased region" description="Low complexity" evidence="1">
    <location>
        <begin position="565"/>
        <end position="577"/>
    </location>
</feature>
<dbReference type="AlphaFoldDB" id="A0A1X6P3R2"/>
<evidence type="ECO:0000256" key="1">
    <source>
        <dbReference type="SAM" id="MobiDB-lite"/>
    </source>
</evidence>
<feature type="compositionally biased region" description="Low complexity" evidence="1">
    <location>
        <begin position="601"/>
        <end position="610"/>
    </location>
</feature>
<organism evidence="2 3">
    <name type="scientific">Porphyra umbilicalis</name>
    <name type="common">Purple laver</name>
    <name type="synonym">Red alga</name>
    <dbReference type="NCBI Taxonomy" id="2786"/>
    <lineage>
        <taxon>Eukaryota</taxon>
        <taxon>Rhodophyta</taxon>
        <taxon>Bangiophyceae</taxon>
        <taxon>Bangiales</taxon>
        <taxon>Bangiaceae</taxon>
        <taxon>Porphyra</taxon>
    </lineage>
</organism>
<protein>
    <submittedName>
        <fullName evidence="2">Uncharacterized protein</fullName>
    </submittedName>
</protein>
<feature type="region of interest" description="Disordered" evidence="1">
    <location>
        <begin position="257"/>
        <end position="496"/>
    </location>
</feature>
<feature type="compositionally biased region" description="Low complexity" evidence="1">
    <location>
        <begin position="465"/>
        <end position="479"/>
    </location>
</feature>
<feature type="region of interest" description="Disordered" evidence="1">
    <location>
        <begin position="87"/>
        <end position="160"/>
    </location>
</feature>
<feature type="compositionally biased region" description="Basic residues" evidence="1">
    <location>
        <begin position="387"/>
        <end position="396"/>
    </location>
</feature>
<gene>
    <name evidence="2" type="ORF">BU14_0234s0005</name>
</gene>
<accession>A0A1X6P3R2</accession>
<sequence length="740" mass="77839">MRGNGREHKKARRATAPKNIESLTQTRQGAPLVALPPPSLAPTPSSWRGGGFPTRSGVAVCPLTRSAPAPPRRPWWVHGRIGQRRWSCRRRRTSGDLPRKGRLTLRGTSDCPTRPPRQQRAHRSLTAAASDGGRRGGTRRDNAVNGRPCGLQAAPRSPSVPAAMPRRVVVPLQRGGRPRPVAPDSALGTMAAVVAAARRCQPPHTPPPCHGSSAARTPRSHRGNRPCGRATTATEGAAPAAFLGCCRRHHGATCNARVRRGGSAPRRRRCRRPWRRQRPPPAGPPLAVGQPDAPRVGGDSRRRRPCGPRGRPPRAGTAGTGDRRRLAAKSSRAAADPRADSRRTTRTPHPPPAALAAHHALPSRRRAAPPPPRHCEPPVDGGSVGRGRGRHRPARRHACDPSAPRVGLVAHARGGRRRSPRGRRAARRAAWSLSPPPHTRGDVVPAAEAAVVTPSATSERRRRAAAGVGSATGTCASSGHGPPPPPSPPPAPPLNARRTAPPAIVRAWPVPAAGGRAAAAVVAASTAVAAATPTAHWRRRHHAGRDRGRAAAVGAEPDAPRRARGAAPSAVAAAATRPRPRRPAGTWRDCHRHQRGGGGRPRAPAGGSPTPYTPPPPNARLHHAAPRAAAISTGDAGHQAKRQEAAAQLALWSTPVLTKGTVRFVLAGPAVRVWSDGGACRRRRDLCQPPPRRRDGGLLAYRARFLDASMMPFGSVGASRAFIAMGILTSAALCLALQGG</sequence>
<feature type="compositionally biased region" description="Basic and acidic residues" evidence="1">
    <location>
        <begin position="132"/>
        <end position="142"/>
    </location>
</feature>
<feature type="region of interest" description="Disordered" evidence="1">
    <location>
        <begin position="533"/>
        <end position="617"/>
    </location>
</feature>
<feature type="compositionally biased region" description="Low complexity" evidence="1">
    <location>
        <begin position="307"/>
        <end position="317"/>
    </location>
</feature>